<dbReference type="Pfam" id="PF12867">
    <property type="entry name" value="DinB_2"/>
    <property type="match status" value="1"/>
</dbReference>
<keyword evidence="7" id="KW-1185">Reference proteome</keyword>
<evidence type="ECO:0000256" key="3">
    <source>
        <dbReference type="ARBA" id="ARBA00037882"/>
    </source>
</evidence>
<dbReference type="SUPFAM" id="SSF109854">
    <property type="entry name" value="DinB/YfiT-like putative metalloenzymes"/>
    <property type="match status" value="1"/>
</dbReference>
<dbReference type="InterPro" id="IPR005532">
    <property type="entry name" value="SUMF_dom"/>
</dbReference>
<gene>
    <name evidence="6" type="ORF">CAL20_14215</name>
</gene>
<reference evidence="6 7" key="1">
    <citation type="submission" date="2017-05" db="EMBL/GenBank/DDBJ databases">
        <title>Complete and WGS of Bordetella genogroups.</title>
        <authorList>
            <person name="Spilker T."/>
            <person name="LiPuma J."/>
        </authorList>
    </citation>
    <scope>NUCLEOTIDE SEQUENCE [LARGE SCALE GENOMIC DNA]</scope>
    <source>
        <strain evidence="6 7">AU9919</strain>
    </source>
</reference>
<protein>
    <recommendedName>
        <fullName evidence="8">Ergothioneine biosynthesis protein EgtB</fullName>
    </recommendedName>
</protein>
<dbReference type="AlphaFoldDB" id="A0A261U3M0"/>
<comment type="caution">
    <text evidence="6">The sequence shown here is derived from an EMBL/GenBank/DDBJ whole genome shotgun (WGS) entry which is preliminary data.</text>
</comment>
<dbReference type="EMBL" id="NEVQ01000013">
    <property type="protein sequence ID" value="OZI56568.1"/>
    <property type="molecule type" value="Genomic_DNA"/>
</dbReference>
<comment type="pathway">
    <text evidence="3">Amino-acid biosynthesis; ergothioneine biosynthesis.</text>
</comment>
<evidence type="ECO:0000256" key="2">
    <source>
        <dbReference type="ARBA" id="ARBA00023004"/>
    </source>
</evidence>
<evidence type="ECO:0000313" key="7">
    <source>
        <dbReference type="Proteomes" id="UP000216885"/>
    </source>
</evidence>
<dbReference type="Proteomes" id="UP000216885">
    <property type="component" value="Unassembled WGS sequence"/>
</dbReference>
<dbReference type="GO" id="GO:0052699">
    <property type="term" value="P:ergothioneine biosynthetic process"/>
    <property type="evidence" value="ECO:0007669"/>
    <property type="project" value="InterPro"/>
</dbReference>
<dbReference type="InterPro" id="IPR017806">
    <property type="entry name" value="EgtB"/>
</dbReference>
<evidence type="ECO:0000256" key="1">
    <source>
        <dbReference type="ARBA" id="ARBA00023002"/>
    </source>
</evidence>
<evidence type="ECO:0008006" key="8">
    <source>
        <dbReference type="Google" id="ProtNLM"/>
    </source>
</evidence>
<evidence type="ECO:0000259" key="5">
    <source>
        <dbReference type="Pfam" id="PF12867"/>
    </source>
</evidence>
<dbReference type="PANTHER" id="PTHR23150">
    <property type="entry name" value="SULFATASE MODIFYING FACTOR 1, 2"/>
    <property type="match status" value="1"/>
</dbReference>
<dbReference type="InterPro" id="IPR042095">
    <property type="entry name" value="SUMF_sf"/>
</dbReference>
<dbReference type="Pfam" id="PF03781">
    <property type="entry name" value="FGE-sulfatase"/>
    <property type="match status" value="1"/>
</dbReference>
<evidence type="ECO:0000313" key="6">
    <source>
        <dbReference type="EMBL" id="OZI56568.1"/>
    </source>
</evidence>
<dbReference type="InterPro" id="IPR016187">
    <property type="entry name" value="CTDL_fold"/>
</dbReference>
<accession>A0A261U3M0</accession>
<name>A0A261U3M0_9BORD</name>
<dbReference type="Gene3D" id="3.90.1580.10">
    <property type="entry name" value="paralog of FGE (formylglycine-generating enzyme)"/>
    <property type="match status" value="1"/>
</dbReference>
<keyword evidence="2" id="KW-0408">Iron</keyword>
<feature type="domain" description="Sulfatase-modifying factor enzyme-like" evidence="4">
    <location>
        <begin position="189"/>
        <end position="435"/>
    </location>
</feature>
<dbReference type="OrthoDB" id="9768004at2"/>
<dbReference type="InterPro" id="IPR051043">
    <property type="entry name" value="Sulfatase_Mod_Factor_Kinase"/>
</dbReference>
<dbReference type="InterPro" id="IPR034660">
    <property type="entry name" value="DinB/YfiT-like"/>
</dbReference>
<dbReference type="PANTHER" id="PTHR23150:SF36">
    <property type="entry name" value="HERCYNINE OXYGENASE"/>
    <property type="match status" value="1"/>
</dbReference>
<dbReference type="NCBIfam" id="TIGR03440">
    <property type="entry name" value="egtB_TIGR03440"/>
    <property type="match status" value="1"/>
</dbReference>
<evidence type="ECO:0000259" key="4">
    <source>
        <dbReference type="Pfam" id="PF03781"/>
    </source>
</evidence>
<sequence length="437" mass="49791">MDPACLLTHPMTRQDPTRALAARYEQIRQQTRILAEPLSPEDCQIQSMPDCSPVKWHLAHTTWFFETFILSRFQPDRTAFHPQYRMLFNSYYNAIGARHPRPQRGLLSRPPLDDIWRYRNVVDEAMRHLFIRMAGTDPAFDQLVELGLNHEQQHQELILTDIKHALSLNPLQPAYMPQRDAVAGASGATPGWVRYEGGRTRVGHQGSGFAFDNESPAHDVLLPPFYLADRLVTQGEYLEFIRDGGYRRPDLWLSLGWDRVSAEQWRAPLYWEGQKDDWQIYTLHGLRPLDPQAPVAHVSYFEADAYARWARVRLPREAEWEHAAQQIPSDRSLAAANLLESGHLRPIAAPAAPAGGNPAQLFGDVWEWTCSAYDAYPGYAPPAGAVGEYNGKFMCNQYVLRGGSCVTPASHIRATYRNFFPPEARWQFSGIRLARDV</sequence>
<feature type="domain" description="DinB-like" evidence="5">
    <location>
        <begin position="24"/>
        <end position="158"/>
    </location>
</feature>
<dbReference type="InterPro" id="IPR024775">
    <property type="entry name" value="DinB-like"/>
</dbReference>
<proteinExistence type="predicted"/>
<dbReference type="RefSeq" id="WP_094821777.1">
    <property type="nucleotide sequence ID" value="NZ_NEVO01000008.1"/>
</dbReference>
<dbReference type="SUPFAM" id="SSF56436">
    <property type="entry name" value="C-type lectin-like"/>
    <property type="match status" value="1"/>
</dbReference>
<organism evidence="6 7">
    <name type="scientific">Bordetella genomosp. 4</name>
    <dbReference type="NCBI Taxonomy" id="463044"/>
    <lineage>
        <taxon>Bacteria</taxon>
        <taxon>Pseudomonadati</taxon>
        <taxon>Pseudomonadota</taxon>
        <taxon>Betaproteobacteria</taxon>
        <taxon>Burkholderiales</taxon>
        <taxon>Alcaligenaceae</taxon>
        <taxon>Bordetella</taxon>
    </lineage>
</organism>
<keyword evidence="1" id="KW-0560">Oxidoreductase</keyword>